<feature type="transmembrane region" description="Helical" evidence="1">
    <location>
        <begin position="40"/>
        <end position="67"/>
    </location>
</feature>
<feature type="transmembrane region" description="Helical" evidence="1">
    <location>
        <begin position="6"/>
        <end position="28"/>
    </location>
</feature>
<reference evidence="2 3" key="1">
    <citation type="submission" date="2018-01" db="EMBL/GenBank/DDBJ databases">
        <title>Genomic Encyclopedia of Type Strains, Phase III (KMG-III): the genomes of soil and plant-associated and newly described type strains.</title>
        <authorList>
            <person name="Whitman W."/>
        </authorList>
    </citation>
    <scope>NUCLEOTIDE SEQUENCE [LARGE SCALE GENOMIC DNA]</scope>
    <source>
        <strain evidence="2 3">JCM 18070</strain>
    </source>
</reference>
<evidence type="ECO:0000313" key="3">
    <source>
        <dbReference type="Proteomes" id="UP000237381"/>
    </source>
</evidence>
<dbReference type="Proteomes" id="UP000237381">
    <property type="component" value="Unassembled WGS sequence"/>
</dbReference>
<dbReference type="EMBL" id="PQGA01000011">
    <property type="protein sequence ID" value="POR49501.1"/>
    <property type="molecule type" value="Genomic_DNA"/>
</dbReference>
<keyword evidence="1" id="KW-0812">Transmembrane</keyword>
<organism evidence="2 3">
    <name type="scientific">Paraburkholderia eburnea</name>
    <dbReference type="NCBI Taxonomy" id="1189126"/>
    <lineage>
        <taxon>Bacteria</taxon>
        <taxon>Pseudomonadati</taxon>
        <taxon>Pseudomonadota</taxon>
        <taxon>Betaproteobacteria</taxon>
        <taxon>Burkholderiales</taxon>
        <taxon>Burkholderiaceae</taxon>
        <taxon>Paraburkholderia</taxon>
    </lineage>
</organism>
<dbReference type="AlphaFoldDB" id="A0A2S4M463"/>
<keyword evidence="1" id="KW-0472">Membrane</keyword>
<evidence type="ECO:0000313" key="2">
    <source>
        <dbReference type="EMBL" id="POR49501.1"/>
    </source>
</evidence>
<evidence type="ECO:0000256" key="1">
    <source>
        <dbReference type="SAM" id="Phobius"/>
    </source>
</evidence>
<gene>
    <name evidence="2" type="ORF">B0G62_111170</name>
</gene>
<name>A0A2S4M463_9BURK</name>
<protein>
    <submittedName>
        <fullName evidence="2">Uncharacterized protein</fullName>
    </submittedName>
</protein>
<dbReference type="OrthoDB" id="9111807at2"/>
<sequence length="68" mass="7363">MDTLFSATGFVIVLGALCVAVVFLAPLLETLPRERAARRQSYIVAAALIGSPILMIGLLYLVVRLIFD</sequence>
<proteinExistence type="predicted"/>
<keyword evidence="1" id="KW-1133">Transmembrane helix</keyword>
<accession>A0A2S4M463</accession>
<keyword evidence="3" id="KW-1185">Reference proteome</keyword>
<dbReference type="RefSeq" id="WP_103705957.1">
    <property type="nucleotide sequence ID" value="NZ_PQGA01000011.1"/>
</dbReference>
<comment type="caution">
    <text evidence="2">The sequence shown here is derived from an EMBL/GenBank/DDBJ whole genome shotgun (WGS) entry which is preliminary data.</text>
</comment>